<sequence>MTMGYSQYVFVIGVLAAISLFGQASAQYEDVRCKCVCPQVLPPNGTELSRKIMVRSFSDPQDCTCENVVDANLKHICDRCECKWQRRNTTTIKVVVILIICVVSLLFLYMLFLLCLDPLMSRRPKYLEHHNEEVNLDTQSVHRPEEENSTRPRNGPITNRVKHEVHRLRDEQQRWKGTVSEQRKHIFDRHTMLN</sequence>
<dbReference type="EnsemblMetazoa" id="CapteT226754">
    <property type="protein sequence ID" value="CapteP226754"/>
    <property type="gene ID" value="CapteG226754"/>
</dbReference>
<evidence type="ECO:0000256" key="4">
    <source>
        <dbReference type="ARBA" id="ARBA00022989"/>
    </source>
</evidence>
<accession>N1PBA0</accession>
<feature type="signal peptide" evidence="8">
    <location>
        <begin position="1"/>
        <end position="26"/>
    </location>
</feature>
<dbReference type="PANTHER" id="PTHR13064">
    <property type="entry name" value="TRANSMEMBRANE PROTEIN 9 FAMILY MEMBER"/>
    <property type="match status" value="1"/>
</dbReference>
<dbReference type="Pfam" id="PF05434">
    <property type="entry name" value="Tmemb_9"/>
    <property type="match status" value="1"/>
</dbReference>
<evidence type="ECO:0000256" key="6">
    <source>
        <dbReference type="SAM" id="MobiDB-lite"/>
    </source>
</evidence>
<evidence type="ECO:0000313" key="11">
    <source>
        <dbReference type="Proteomes" id="UP000014760"/>
    </source>
</evidence>
<dbReference type="OrthoDB" id="10059035at2759"/>
<evidence type="ECO:0000256" key="7">
    <source>
        <dbReference type="SAM" id="Phobius"/>
    </source>
</evidence>
<dbReference type="STRING" id="283909.N1PBA0"/>
<evidence type="ECO:0000313" key="9">
    <source>
        <dbReference type="EMBL" id="ELU18840.1"/>
    </source>
</evidence>
<keyword evidence="8" id="KW-0732">Signal</keyword>
<evidence type="ECO:0000256" key="5">
    <source>
        <dbReference type="ARBA" id="ARBA00023136"/>
    </source>
</evidence>
<dbReference type="HOGENOM" id="CLU_093267_2_0_1"/>
<reference evidence="11" key="1">
    <citation type="submission" date="2012-12" db="EMBL/GenBank/DDBJ databases">
        <authorList>
            <person name="Hellsten U."/>
            <person name="Grimwood J."/>
            <person name="Chapman J.A."/>
            <person name="Shapiro H."/>
            <person name="Aerts A."/>
            <person name="Otillar R.P."/>
            <person name="Terry A.Y."/>
            <person name="Boore J.L."/>
            <person name="Simakov O."/>
            <person name="Marletaz F."/>
            <person name="Cho S.-J."/>
            <person name="Edsinger-Gonzales E."/>
            <person name="Havlak P."/>
            <person name="Kuo D.-H."/>
            <person name="Larsson T."/>
            <person name="Lv J."/>
            <person name="Arendt D."/>
            <person name="Savage R."/>
            <person name="Osoegawa K."/>
            <person name="de Jong P."/>
            <person name="Lindberg D.R."/>
            <person name="Seaver E.C."/>
            <person name="Weisblat D.A."/>
            <person name="Putnam N.H."/>
            <person name="Grigoriev I.V."/>
            <person name="Rokhsar D.S."/>
        </authorList>
    </citation>
    <scope>NUCLEOTIDE SEQUENCE</scope>
    <source>
        <strain evidence="11">I ESC-2004</strain>
    </source>
</reference>
<evidence type="ECO:0000256" key="1">
    <source>
        <dbReference type="ARBA" id="ARBA00004370"/>
    </source>
</evidence>
<comment type="similarity">
    <text evidence="2">Belongs to the TMEM9 family.</text>
</comment>
<feature type="chain" id="PRO_5008777903" description="Transmembrane protein 9" evidence="8">
    <location>
        <begin position="27"/>
        <end position="194"/>
    </location>
</feature>
<proteinExistence type="inferred from homology"/>
<protein>
    <recommendedName>
        <fullName evidence="12">Transmembrane protein 9</fullName>
    </recommendedName>
</protein>
<dbReference type="OMA" id="DDKRCKC"/>
<dbReference type="GO" id="GO:0005765">
    <property type="term" value="C:lysosomal membrane"/>
    <property type="evidence" value="ECO:0007669"/>
    <property type="project" value="InterPro"/>
</dbReference>
<evidence type="ECO:0000256" key="2">
    <source>
        <dbReference type="ARBA" id="ARBA00007264"/>
    </source>
</evidence>
<dbReference type="EMBL" id="KB291798">
    <property type="protein sequence ID" value="ELU18840.1"/>
    <property type="molecule type" value="Genomic_DNA"/>
</dbReference>
<keyword evidence="5 7" id="KW-0472">Membrane</keyword>
<feature type="region of interest" description="Disordered" evidence="6">
    <location>
        <begin position="137"/>
        <end position="162"/>
    </location>
</feature>
<evidence type="ECO:0008006" key="12">
    <source>
        <dbReference type="Google" id="ProtNLM"/>
    </source>
</evidence>
<keyword evidence="3 7" id="KW-0812">Transmembrane</keyword>
<organism evidence="9">
    <name type="scientific">Capitella teleta</name>
    <name type="common">Polychaete worm</name>
    <dbReference type="NCBI Taxonomy" id="283909"/>
    <lineage>
        <taxon>Eukaryota</taxon>
        <taxon>Metazoa</taxon>
        <taxon>Spiralia</taxon>
        <taxon>Lophotrochozoa</taxon>
        <taxon>Annelida</taxon>
        <taxon>Polychaeta</taxon>
        <taxon>Sedentaria</taxon>
        <taxon>Scolecida</taxon>
        <taxon>Capitellidae</taxon>
        <taxon>Capitella</taxon>
    </lineage>
</organism>
<dbReference type="InterPro" id="IPR008853">
    <property type="entry name" value="TMEM9/TMEM9B"/>
</dbReference>
<dbReference type="Proteomes" id="UP000014760">
    <property type="component" value="Unassembled WGS sequence"/>
</dbReference>
<comment type="subcellular location">
    <subcellularLocation>
        <location evidence="1">Membrane</location>
    </subcellularLocation>
</comment>
<dbReference type="EMBL" id="AMQN01000035">
    <property type="status" value="NOT_ANNOTATED_CDS"/>
    <property type="molecule type" value="Genomic_DNA"/>
</dbReference>
<dbReference type="FunCoup" id="N1PBA0">
    <property type="interactions" value="887"/>
</dbReference>
<dbReference type="PANTHER" id="PTHR13064:SF6">
    <property type="entry name" value="TRANSMEMBRANE PROTEIN 9"/>
    <property type="match status" value="1"/>
</dbReference>
<gene>
    <name evidence="9" type="ORF">CAPTEDRAFT_226754</name>
</gene>
<evidence type="ECO:0000256" key="8">
    <source>
        <dbReference type="SAM" id="SignalP"/>
    </source>
</evidence>
<evidence type="ECO:0000256" key="3">
    <source>
        <dbReference type="ARBA" id="ARBA00022692"/>
    </source>
</evidence>
<feature type="compositionally biased region" description="Basic and acidic residues" evidence="6">
    <location>
        <begin position="140"/>
        <end position="150"/>
    </location>
</feature>
<dbReference type="AlphaFoldDB" id="N1PBA0"/>
<keyword evidence="11" id="KW-1185">Reference proteome</keyword>
<evidence type="ECO:0000313" key="10">
    <source>
        <dbReference type="EnsemblMetazoa" id="CapteP226754"/>
    </source>
</evidence>
<name>N1PBA0_CAPTE</name>
<reference evidence="10" key="3">
    <citation type="submission" date="2015-06" db="UniProtKB">
        <authorList>
            <consortium name="EnsemblMetazoa"/>
        </authorList>
    </citation>
    <scope>IDENTIFICATION</scope>
</reference>
<reference evidence="9 11" key="2">
    <citation type="journal article" date="2013" name="Nature">
        <title>Insights into bilaterian evolution from three spiralian genomes.</title>
        <authorList>
            <person name="Simakov O."/>
            <person name="Marletaz F."/>
            <person name="Cho S.J."/>
            <person name="Edsinger-Gonzales E."/>
            <person name="Havlak P."/>
            <person name="Hellsten U."/>
            <person name="Kuo D.H."/>
            <person name="Larsson T."/>
            <person name="Lv J."/>
            <person name="Arendt D."/>
            <person name="Savage R."/>
            <person name="Osoegawa K."/>
            <person name="de Jong P."/>
            <person name="Grimwood J."/>
            <person name="Chapman J.A."/>
            <person name="Shapiro H."/>
            <person name="Aerts A."/>
            <person name="Otillar R.P."/>
            <person name="Terry A.Y."/>
            <person name="Boore J.L."/>
            <person name="Grigoriev I.V."/>
            <person name="Lindberg D.R."/>
            <person name="Seaver E.C."/>
            <person name="Weisblat D.A."/>
            <person name="Putnam N.H."/>
            <person name="Rokhsar D.S."/>
        </authorList>
    </citation>
    <scope>NUCLEOTIDE SEQUENCE</scope>
    <source>
        <strain evidence="9 11">I ESC-2004</strain>
    </source>
</reference>
<feature type="transmembrane region" description="Helical" evidence="7">
    <location>
        <begin position="94"/>
        <end position="116"/>
    </location>
</feature>
<keyword evidence="4 7" id="KW-1133">Transmembrane helix</keyword>